<evidence type="ECO:0000313" key="2">
    <source>
        <dbReference type="WBParaSite" id="nRc.2.0.1.t24839-RA"/>
    </source>
</evidence>
<organism evidence="1 2">
    <name type="scientific">Romanomermis culicivorax</name>
    <name type="common">Nematode worm</name>
    <dbReference type="NCBI Taxonomy" id="13658"/>
    <lineage>
        <taxon>Eukaryota</taxon>
        <taxon>Metazoa</taxon>
        <taxon>Ecdysozoa</taxon>
        <taxon>Nematoda</taxon>
        <taxon>Enoplea</taxon>
        <taxon>Dorylaimia</taxon>
        <taxon>Mermithida</taxon>
        <taxon>Mermithoidea</taxon>
        <taxon>Mermithidae</taxon>
        <taxon>Romanomermis</taxon>
    </lineage>
</organism>
<protein>
    <submittedName>
        <fullName evidence="2">Uncharacterized protein</fullName>
    </submittedName>
</protein>
<dbReference type="Proteomes" id="UP000887565">
    <property type="component" value="Unplaced"/>
</dbReference>
<keyword evidence="1" id="KW-1185">Reference proteome</keyword>
<evidence type="ECO:0000313" key="1">
    <source>
        <dbReference type="Proteomes" id="UP000887565"/>
    </source>
</evidence>
<accession>A0A915JF70</accession>
<reference evidence="2" key="1">
    <citation type="submission" date="2022-11" db="UniProtKB">
        <authorList>
            <consortium name="WormBaseParasite"/>
        </authorList>
    </citation>
    <scope>IDENTIFICATION</scope>
</reference>
<dbReference type="WBParaSite" id="nRc.2.0.1.t24839-RA">
    <property type="protein sequence ID" value="nRc.2.0.1.t24839-RA"/>
    <property type="gene ID" value="nRc.2.0.1.g24839"/>
</dbReference>
<dbReference type="AlphaFoldDB" id="A0A915JF70"/>
<sequence>MIKLAENRIRRIRGYREGLTEIPRRCDEPEFAKQYSGNRDGRGIGSNALFGERGILLIIRGMDHHGIGTFGKLEH</sequence>
<proteinExistence type="predicted"/>
<name>A0A915JF70_ROMCU</name>